<keyword evidence="3" id="KW-0862">Zinc</keyword>
<dbReference type="Pfam" id="PF05485">
    <property type="entry name" value="THAP"/>
    <property type="match status" value="1"/>
</dbReference>
<evidence type="ECO:0000259" key="5">
    <source>
        <dbReference type="Pfam" id="PF05485"/>
    </source>
</evidence>
<dbReference type="Proteomes" id="UP001620626">
    <property type="component" value="Unassembled WGS sequence"/>
</dbReference>
<dbReference type="GO" id="GO:0008270">
    <property type="term" value="F:zinc ion binding"/>
    <property type="evidence" value="ECO:0007669"/>
    <property type="project" value="UniProtKB-KW"/>
</dbReference>
<keyword evidence="1" id="KW-0479">Metal-binding</keyword>
<dbReference type="GO" id="GO:0003677">
    <property type="term" value="F:DNA binding"/>
    <property type="evidence" value="ECO:0007669"/>
    <property type="project" value="UniProtKB-KW"/>
</dbReference>
<keyword evidence="2" id="KW-0863">Zinc-finger</keyword>
<dbReference type="InterPro" id="IPR006612">
    <property type="entry name" value="THAP_Znf"/>
</dbReference>
<keyword evidence="4" id="KW-0238">DNA-binding</keyword>
<organism evidence="6 7">
    <name type="scientific">Heterodera trifolii</name>
    <dbReference type="NCBI Taxonomy" id="157864"/>
    <lineage>
        <taxon>Eukaryota</taxon>
        <taxon>Metazoa</taxon>
        <taxon>Ecdysozoa</taxon>
        <taxon>Nematoda</taxon>
        <taxon>Chromadorea</taxon>
        <taxon>Rhabditida</taxon>
        <taxon>Tylenchina</taxon>
        <taxon>Tylenchomorpha</taxon>
        <taxon>Tylenchoidea</taxon>
        <taxon>Heteroderidae</taxon>
        <taxon>Heteroderinae</taxon>
        <taxon>Heterodera</taxon>
    </lineage>
</organism>
<evidence type="ECO:0000256" key="3">
    <source>
        <dbReference type="ARBA" id="ARBA00022833"/>
    </source>
</evidence>
<evidence type="ECO:0000313" key="6">
    <source>
        <dbReference type="EMBL" id="KAL3114515.1"/>
    </source>
</evidence>
<accession>A0ABD2LH19</accession>
<proteinExistence type="predicted"/>
<evidence type="ECO:0000256" key="2">
    <source>
        <dbReference type="ARBA" id="ARBA00022771"/>
    </source>
</evidence>
<gene>
    <name evidence="6" type="ORF">niasHT_011644</name>
</gene>
<evidence type="ECO:0000256" key="4">
    <source>
        <dbReference type="ARBA" id="ARBA00023125"/>
    </source>
</evidence>
<keyword evidence="7" id="KW-1185">Reference proteome</keyword>
<sequence length="124" mass="14423">MGDETMQNWGDGSMGGQKLEQFCRHKFVWQQKMHLAIVATSGALKRRKGPRIVMTYRGQEDNSHYYRIPKRPPILRQAWLCAIGRIEETVLRICSAHFYGDEKHEGDIPIDQPEFIELPPKEVQ</sequence>
<feature type="domain" description="THAP-type" evidence="5">
    <location>
        <begin position="62"/>
        <end position="101"/>
    </location>
</feature>
<evidence type="ECO:0000313" key="7">
    <source>
        <dbReference type="Proteomes" id="UP001620626"/>
    </source>
</evidence>
<comment type="caution">
    <text evidence="6">The sequence shown here is derived from an EMBL/GenBank/DDBJ whole genome shotgun (WGS) entry which is preliminary data.</text>
</comment>
<name>A0ABD2LH19_9BILA</name>
<evidence type="ECO:0000256" key="1">
    <source>
        <dbReference type="ARBA" id="ARBA00022723"/>
    </source>
</evidence>
<protein>
    <recommendedName>
        <fullName evidence="5">THAP-type domain-containing protein</fullName>
    </recommendedName>
</protein>
<dbReference type="AlphaFoldDB" id="A0ABD2LH19"/>
<reference evidence="6 7" key="1">
    <citation type="submission" date="2024-10" db="EMBL/GenBank/DDBJ databases">
        <authorList>
            <person name="Kim D."/>
        </authorList>
    </citation>
    <scope>NUCLEOTIDE SEQUENCE [LARGE SCALE GENOMIC DNA]</scope>
    <source>
        <strain evidence="6">BH-2024</strain>
    </source>
</reference>
<dbReference type="EMBL" id="JBICBT010000414">
    <property type="protein sequence ID" value="KAL3114515.1"/>
    <property type="molecule type" value="Genomic_DNA"/>
</dbReference>